<proteinExistence type="predicted"/>
<dbReference type="OrthoDB" id="2107640at2759"/>
<accession>A0A1Y1XSU1</accession>
<reference evidence="1 2" key="1">
    <citation type="submission" date="2016-07" db="EMBL/GenBank/DDBJ databases">
        <title>Pervasive Adenine N6-methylation of Active Genes in Fungi.</title>
        <authorList>
            <consortium name="DOE Joint Genome Institute"/>
            <person name="Mondo S.J."/>
            <person name="Dannebaum R.O."/>
            <person name="Kuo R.C."/>
            <person name="Labutti K."/>
            <person name="Haridas S."/>
            <person name="Kuo A."/>
            <person name="Salamov A."/>
            <person name="Ahrendt S.R."/>
            <person name="Lipzen A."/>
            <person name="Sullivan W."/>
            <person name="Andreopoulos W.B."/>
            <person name="Clum A."/>
            <person name="Lindquist E."/>
            <person name="Daum C."/>
            <person name="Ramamoorthy G.K."/>
            <person name="Gryganskyi A."/>
            <person name="Culley D."/>
            <person name="Magnuson J.K."/>
            <person name="James T.Y."/>
            <person name="O'Malley M.A."/>
            <person name="Stajich J.E."/>
            <person name="Spatafora J.W."/>
            <person name="Visel A."/>
            <person name="Grigoriev I.V."/>
        </authorList>
    </citation>
    <scope>NUCLEOTIDE SEQUENCE [LARGE SCALE GENOMIC DNA]</scope>
    <source>
        <strain evidence="1 2">CBS 931.73</strain>
    </source>
</reference>
<dbReference type="STRING" id="1314790.A0A1Y1XSU1"/>
<name>A0A1Y1XSU1_9FUNG</name>
<comment type="caution">
    <text evidence="1">The sequence shown here is derived from an EMBL/GenBank/DDBJ whole genome shotgun (WGS) entry which is preliminary data.</text>
</comment>
<keyword evidence="2" id="KW-1185">Reference proteome</keyword>
<gene>
    <name evidence="1" type="ORF">K493DRAFT_384288</name>
</gene>
<dbReference type="EMBL" id="MCFE01000495">
    <property type="protein sequence ID" value="ORX88822.1"/>
    <property type="molecule type" value="Genomic_DNA"/>
</dbReference>
<dbReference type="Proteomes" id="UP000193498">
    <property type="component" value="Unassembled WGS sequence"/>
</dbReference>
<evidence type="ECO:0000313" key="2">
    <source>
        <dbReference type="Proteomes" id="UP000193498"/>
    </source>
</evidence>
<dbReference type="InParanoid" id="A0A1Y1XSU1"/>
<evidence type="ECO:0000313" key="1">
    <source>
        <dbReference type="EMBL" id="ORX88822.1"/>
    </source>
</evidence>
<organism evidence="1 2">
    <name type="scientific">Basidiobolus meristosporus CBS 931.73</name>
    <dbReference type="NCBI Taxonomy" id="1314790"/>
    <lineage>
        <taxon>Eukaryota</taxon>
        <taxon>Fungi</taxon>
        <taxon>Fungi incertae sedis</taxon>
        <taxon>Zoopagomycota</taxon>
        <taxon>Entomophthoromycotina</taxon>
        <taxon>Basidiobolomycetes</taxon>
        <taxon>Basidiobolales</taxon>
        <taxon>Basidiobolaceae</taxon>
        <taxon>Basidiobolus</taxon>
    </lineage>
</organism>
<sequence>MFLEILQAYKSQLTFEFGVVKGVLGSVIDRALHIHQCLTNSNVSPAKTNGLSPRHETYNSFYAKTGLDIWFTHDIQTSHGPAQLVDDPFAEGEALLKDQQLPIWDVGNPLQVTQFLVYAYLLSRFKTRIYDPKSSKFVYRVSHQSAFDYYQSRDGDVSCSSPYRVPDDGPSHVSKESSSMQVWMSKLTCSFLFHLCSKLRMPDAVEGVSVEMVVSCMHCVLLILNNPLDEGYHVNFFAVESAQAEPLSQPRDDACSLYTRLFGIGSQFRAHLLDHSLFTEQGGKSQRDMAVHSVDEPHICVVASSVDGSIQDLISYTMDVEHRGALHEDPQCAENEECIESVLANDFNQTCLMFFAQHGDYPFAADNKSDMAPLAESFSRYGYGHLNRIRQNWKSRADFLGIGRNSMRLYSLAHFFLGNPRDVVTIYERQKGSNSRLVLPGFLEDL</sequence>
<protein>
    <submittedName>
        <fullName evidence="1">Uncharacterized protein</fullName>
    </submittedName>
</protein>
<dbReference type="AlphaFoldDB" id="A0A1Y1XSU1"/>